<dbReference type="KEGG" id="pte:PTT_10136"/>
<dbReference type="AlphaFoldDB" id="E3RNI6"/>
<dbReference type="HOGENOM" id="CLU_1807213_0_0_1"/>
<dbReference type="OrthoDB" id="3943268at2759"/>
<dbReference type="EMBL" id="GL534209">
    <property type="protein sequence ID" value="EFQ92713.1"/>
    <property type="molecule type" value="Genomic_DNA"/>
</dbReference>
<organism evidence="2">
    <name type="scientific">Pyrenophora teres f. teres (strain 0-1)</name>
    <name type="common">Barley net blotch fungus</name>
    <name type="synonym">Drechslera teres f. teres</name>
    <dbReference type="NCBI Taxonomy" id="861557"/>
    <lineage>
        <taxon>Eukaryota</taxon>
        <taxon>Fungi</taxon>
        <taxon>Dikarya</taxon>
        <taxon>Ascomycota</taxon>
        <taxon>Pezizomycotina</taxon>
        <taxon>Dothideomycetes</taxon>
        <taxon>Pleosporomycetidae</taxon>
        <taxon>Pleosporales</taxon>
        <taxon>Pleosporineae</taxon>
        <taxon>Pleosporaceae</taxon>
        <taxon>Pyrenophora</taxon>
    </lineage>
</organism>
<dbReference type="Proteomes" id="UP000001067">
    <property type="component" value="Unassembled WGS sequence"/>
</dbReference>
<protein>
    <submittedName>
        <fullName evidence="1">Uncharacterized protein</fullName>
    </submittedName>
</protein>
<sequence length="143" mass="16775">MSFINTTSKDLSQRLEWMLIRARRGDASIRLQARDGRWRSKKVRQYLLQIDRFLETLLCCVHITSGQPGRGSEITTIRHRNGLLQDRNIFVVDGAVMTVVRYHKSQSQWDKPKIVPRFLPPRLGQVMAVYLTYLQPFREYLAV</sequence>
<proteinExistence type="predicted"/>
<reference evidence="1 2" key="1">
    <citation type="journal article" date="2010" name="Genome Biol.">
        <title>A first genome assembly of the barley fungal pathogen Pyrenophora teres f. teres.</title>
        <authorList>
            <person name="Ellwood S.R."/>
            <person name="Liu Z."/>
            <person name="Syme R.A."/>
            <person name="Lai Z."/>
            <person name="Hane J.K."/>
            <person name="Keiper F."/>
            <person name="Moffat C.S."/>
            <person name="Oliver R.P."/>
            <person name="Friesen T.L."/>
        </authorList>
    </citation>
    <scope>NUCLEOTIDE SEQUENCE [LARGE SCALE GENOMIC DNA]</scope>
    <source>
        <strain evidence="1 2">0-1</strain>
    </source>
</reference>
<evidence type="ECO:0000313" key="1">
    <source>
        <dbReference type="EMBL" id="EFQ92713.1"/>
    </source>
</evidence>
<gene>
    <name evidence="1" type="ORF">PTT_10136</name>
</gene>
<accession>E3RNI6</accession>
<keyword evidence="2" id="KW-1185">Reference proteome</keyword>
<evidence type="ECO:0000313" key="2">
    <source>
        <dbReference type="Proteomes" id="UP000001067"/>
    </source>
</evidence>
<name>E3RNI6_PYRTT</name>